<dbReference type="Pfam" id="PF03186">
    <property type="entry name" value="CobD_Cbib"/>
    <property type="match status" value="1"/>
</dbReference>
<dbReference type="GO" id="GO:0009236">
    <property type="term" value="P:cobalamin biosynthetic process"/>
    <property type="evidence" value="ECO:0007669"/>
    <property type="project" value="UniProtKB-UniRule"/>
</dbReference>
<feature type="transmembrane region" description="Helical" evidence="9">
    <location>
        <begin position="160"/>
        <end position="182"/>
    </location>
</feature>
<evidence type="ECO:0000256" key="6">
    <source>
        <dbReference type="ARBA" id="ARBA00022692"/>
    </source>
</evidence>
<comment type="caution">
    <text evidence="9">Lacks conserved residue(s) required for the propagation of feature annotation.</text>
</comment>
<feature type="transmembrane region" description="Helical" evidence="9">
    <location>
        <begin position="65"/>
        <end position="87"/>
    </location>
</feature>
<evidence type="ECO:0000256" key="7">
    <source>
        <dbReference type="ARBA" id="ARBA00022989"/>
    </source>
</evidence>
<dbReference type="GO" id="GO:0048472">
    <property type="term" value="F:threonine-phosphate decarboxylase activity"/>
    <property type="evidence" value="ECO:0007669"/>
    <property type="project" value="InterPro"/>
</dbReference>
<organism evidence="10 11">
    <name type="scientific">Pandoraea fibrosis</name>
    <dbReference type="NCBI Taxonomy" id="1891094"/>
    <lineage>
        <taxon>Bacteria</taxon>
        <taxon>Pseudomonadati</taxon>
        <taxon>Pseudomonadota</taxon>
        <taxon>Betaproteobacteria</taxon>
        <taxon>Burkholderiales</taxon>
        <taxon>Burkholderiaceae</taxon>
        <taxon>Pandoraea</taxon>
    </lineage>
</organism>
<dbReference type="PANTHER" id="PTHR34308">
    <property type="entry name" value="COBALAMIN BIOSYNTHESIS PROTEIN CBIB"/>
    <property type="match status" value="1"/>
</dbReference>
<comment type="function">
    <text evidence="9">Converts cobyric acid to cobinamide by the addition of aminopropanol on the F carboxylic group.</text>
</comment>
<dbReference type="GO" id="GO:0005886">
    <property type="term" value="C:plasma membrane"/>
    <property type="evidence" value="ECO:0007669"/>
    <property type="project" value="UniProtKB-SubCell"/>
</dbReference>
<dbReference type="RefSeq" id="WP_150599778.1">
    <property type="nucleotide sequence ID" value="NZ_CABPRW010000005.1"/>
</dbReference>
<dbReference type="EMBL" id="CABPRW010000005">
    <property type="protein sequence ID" value="VVE09710.1"/>
    <property type="molecule type" value="Genomic_DNA"/>
</dbReference>
<comment type="subcellular location">
    <subcellularLocation>
        <location evidence="1 9">Cell membrane</location>
        <topology evidence="1 9">Multi-pass membrane protein</topology>
    </subcellularLocation>
</comment>
<evidence type="ECO:0000256" key="3">
    <source>
        <dbReference type="ARBA" id="ARBA00006263"/>
    </source>
</evidence>
<comment type="pathway">
    <text evidence="2 9">Cofactor biosynthesis; adenosylcobalamin biosynthesis.</text>
</comment>
<evidence type="ECO:0000256" key="4">
    <source>
        <dbReference type="ARBA" id="ARBA00022475"/>
    </source>
</evidence>
<evidence type="ECO:0000313" key="11">
    <source>
        <dbReference type="Proteomes" id="UP000382577"/>
    </source>
</evidence>
<gene>
    <name evidence="9" type="primary">cobD</name>
    <name evidence="10" type="ORF">PFI31113_02540</name>
</gene>
<evidence type="ECO:0000256" key="2">
    <source>
        <dbReference type="ARBA" id="ARBA00004953"/>
    </source>
</evidence>
<evidence type="ECO:0000256" key="5">
    <source>
        <dbReference type="ARBA" id="ARBA00022573"/>
    </source>
</evidence>
<dbReference type="Proteomes" id="UP000382577">
    <property type="component" value="Unassembled WGS sequence"/>
</dbReference>
<keyword evidence="7 9" id="KW-1133">Transmembrane helix</keyword>
<dbReference type="InterPro" id="IPR004485">
    <property type="entry name" value="Cobalamin_biosynth_CobD/CbiB"/>
</dbReference>
<dbReference type="NCBIfam" id="TIGR00380">
    <property type="entry name" value="cobal_cbiB"/>
    <property type="match status" value="1"/>
</dbReference>
<dbReference type="PANTHER" id="PTHR34308:SF1">
    <property type="entry name" value="COBALAMIN BIOSYNTHESIS PROTEIN CBIB"/>
    <property type="match status" value="1"/>
</dbReference>
<reference evidence="10 11" key="1">
    <citation type="submission" date="2019-08" db="EMBL/GenBank/DDBJ databases">
        <authorList>
            <person name="Peeters C."/>
        </authorList>
    </citation>
    <scope>NUCLEOTIDE SEQUENCE [LARGE SCALE GENOMIC DNA]</scope>
    <source>
        <strain evidence="10 11">LMG 31113</strain>
    </source>
</reference>
<keyword evidence="5 9" id="KW-0169">Cobalamin biosynthesis</keyword>
<comment type="similarity">
    <text evidence="3 9">Belongs to the CobD/CbiB family.</text>
</comment>
<sequence>MLTGLAPESLWLAALIGVLLDAWLGEPRRWHPLVGFGYIANGVEAWLNDPASRDKPFSVMTRGTWAWTIMLALPVLIAWALTFLPGWGGIVWQALALYAALGAHSLRDHVMPIAHALRDGDLTQARALTARIVSRDTDDASASDLARAAVESTLENGNDAIFGALFWFAVAGAPGVVLFRLANTLDAMWGYRTDKFLYFGRPAARIDDVLNWIPARLTAASYAIFGDVARAIDCWRTQASAWSSPNAGPVMAAGAGSLGVQLGGPARYHGEWETRPALGCGREPSAQHIKAAWRLISRSMWMWLIVSGALALFAASQADAMPIGVVSP</sequence>
<keyword evidence="6 9" id="KW-0812">Transmembrane</keyword>
<dbReference type="HAMAP" id="MF_00024">
    <property type="entry name" value="CobD_CbiB"/>
    <property type="match status" value="1"/>
</dbReference>
<accession>A0A5E4VFJ1</accession>
<evidence type="ECO:0000256" key="1">
    <source>
        <dbReference type="ARBA" id="ARBA00004651"/>
    </source>
</evidence>
<evidence type="ECO:0000256" key="8">
    <source>
        <dbReference type="ARBA" id="ARBA00023136"/>
    </source>
</evidence>
<name>A0A5E4VFJ1_9BURK</name>
<keyword evidence="8 9" id="KW-0472">Membrane</keyword>
<dbReference type="AlphaFoldDB" id="A0A5E4VFJ1"/>
<protein>
    <recommendedName>
        <fullName evidence="9">Cobalamin biosynthesis protein CobD</fullName>
    </recommendedName>
</protein>
<evidence type="ECO:0000256" key="9">
    <source>
        <dbReference type="HAMAP-Rule" id="MF_00024"/>
    </source>
</evidence>
<keyword evidence="4 9" id="KW-1003">Cell membrane</keyword>
<proteinExistence type="inferred from homology"/>
<evidence type="ECO:0000313" key="10">
    <source>
        <dbReference type="EMBL" id="VVE09710.1"/>
    </source>
</evidence>
<dbReference type="GO" id="GO:0015420">
    <property type="term" value="F:ABC-type vitamin B12 transporter activity"/>
    <property type="evidence" value="ECO:0007669"/>
    <property type="project" value="UniProtKB-UniRule"/>
</dbReference>
<dbReference type="OrthoDB" id="9811967at2"/>
<dbReference type="UniPathway" id="UPA00148"/>
<feature type="transmembrane region" description="Helical" evidence="9">
    <location>
        <begin position="300"/>
        <end position="318"/>
    </location>
</feature>